<name>A0A212K7L7_9DELT</name>
<proteinExistence type="predicted"/>
<protein>
    <submittedName>
        <fullName evidence="1">Uncharacterized protein</fullName>
    </submittedName>
</protein>
<sequence>MTKNTKRTSEPMASVAARTLADENASAIQRRLAGSVLSQSSTSNETGTEMETVAGRILQNPFYSDLTRSLAGSVVSQSNKKR</sequence>
<evidence type="ECO:0000313" key="1">
    <source>
        <dbReference type="EMBL" id="SBW07617.1"/>
    </source>
</evidence>
<reference evidence="1" key="1">
    <citation type="submission" date="2016-04" db="EMBL/GenBank/DDBJ databases">
        <authorList>
            <person name="Evans L.H."/>
            <person name="Alamgir A."/>
            <person name="Owens N."/>
            <person name="Weber N.D."/>
            <person name="Virtaneva K."/>
            <person name="Barbian K."/>
            <person name="Babar A."/>
            <person name="Rosenke K."/>
        </authorList>
    </citation>
    <scope>NUCLEOTIDE SEQUENCE</scope>
    <source>
        <strain evidence="1">86</strain>
    </source>
</reference>
<dbReference type="EMBL" id="FLUQ01000003">
    <property type="protein sequence ID" value="SBW07617.1"/>
    <property type="molecule type" value="Genomic_DNA"/>
</dbReference>
<dbReference type="AlphaFoldDB" id="A0A212K7L7"/>
<gene>
    <name evidence="1" type="ORF">KL86DPRO_30088</name>
</gene>
<organism evidence="1">
    <name type="scientific">uncultured delta proteobacterium</name>
    <dbReference type="NCBI Taxonomy" id="34034"/>
    <lineage>
        <taxon>Bacteria</taxon>
        <taxon>Deltaproteobacteria</taxon>
        <taxon>environmental samples</taxon>
    </lineage>
</organism>
<accession>A0A212K7L7</accession>